<keyword evidence="4" id="KW-0961">Cell wall biogenesis/degradation</keyword>
<name>A0A9W6T9X8_AMBMO</name>
<accession>A0A9W6T9X8</accession>
<dbReference type="Proteomes" id="UP001165063">
    <property type="component" value="Unassembled WGS sequence"/>
</dbReference>
<dbReference type="OrthoDB" id="1887033at2759"/>
<dbReference type="InterPro" id="IPR017853">
    <property type="entry name" value="GH"/>
</dbReference>
<dbReference type="GO" id="GO:0005576">
    <property type="term" value="C:extracellular region"/>
    <property type="evidence" value="ECO:0007669"/>
    <property type="project" value="TreeGrafter"/>
</dbReference>
<sequence length="494" mass="56354">MGLFSKLMGGPKVPATGTPAAPPGNKPTIRSIYQSRQNFGVNFGSLFVQEKFIYDKFFAGGSSYELDAITNYIQEHGVDKTKADLEEHWTTYCTNDDWEWLHSKGVQSIRIPIGYWIFEGGKYAKEEGLAFAPIAQVYTNAWKIFIDNYVKKAEQYKISILVDLHAVPEGANTGDHSGQHFDHPGFWNSKDTQKLIARLLADMAGQLKAYDNIAGLQIVNESVFDNEAGGQKYYYRKAINAIREVNQEIPIIISDGWFPDQWVKYVNENGGPALNLVIDCHVYRCFSDDDKKKSADAITEDLNSSVLTNLSGEADLMVGEYSCVLDGDTWGVTEGDRNCKVKEFGKRQQSVFKGRAGFGNYFWCYKFEHGDGGEWGFIPMVNQGCIPSRSITCHLPSDDDFKRELDSNFQGHINYWNSQNANENWEHWRYQEGFTTAWADCQEFAKFENSRIGRLNAWKYARRQEHINNRGESGFLWEWDQGFDKAVEYFSNLN</sequence>
<evidence type="ECO:0000256" key="2">
    <source>
        <dbReference type="ARBA" id="ARBA00022801"/>
    </source>
</evidence>
<evidence type="ECO:0000259" key="7">
    <source>
        <dbReference type="Pfam" id="PF00150"/>
    </source>
</evidence>
<dbReference type="PANTHER" id="PTHR31297:SF43">
    <property type="entry name" value="GLUCAN 1,3-BETA-GLUCOSIDASE 3"/>
    <property type="match status" value="1"/>
</dbReference>
<gene>
    <name evidence="8" type="ORF">Amon01_001018800</name>
</gene>
<comment type="caution">
    <text evidence="8">The sequence shown here is derived from an EMBL/GenBank/DDBJ whole genome shotgun (WGS) entry which is preliminary data.</text>
</comment>
<reference evidence="8" key="1">
    <citation type="submission" date="2023-04" db="EMBL/GenBank/DDBJ databases">
        <title>Ambrosiozyma monospora NBRC 1965.</title>
        <authorList>
            <person name="Ichikawa N."/>
            <person name="Sato H."/>
            <person name="Tonouchi N."/>
        </authorList>
    </citation>
    <scope>NUCLEOTIDE SEQUENCE</scope>
    <source>
        <strain evidence="8">NBRC 1965</strain>
    </source>
</reference>
<dbReference type="GO" id="GO:0071555">
    <property type="term" value="P:cell wall organization"/>
    <property type="evidence" value="ECO:0007669"/>
    <property type="project" value="UniProtKB-KW"/>
</dbReference>
<proteinExistence type="inferred from homology"/>
<feature type="region of interest" description="Disordered" evidence="6">
    <location>
        <begin position="1"/>
        <end position="26"/>
    </location>
</feature>
<dbReference type="FunFam" id="3.20.20.80:FF:000100">
    <property type="entry name" value="Glycoside hydrolase superfamily"/>
    <property type="match status" value="1"/>
</dbReference>
<evidence type="ECO:0000256" key="1">
    <source>
        <dbReference type="ARBA" id="ARBA00005641"/>
    </source>
</evidence>
<keyword evidence="3 5" id="KW-0326">Glycosidase</keyword>
<keyword evidence="2 5" id="KW-0378">Hydrolase</keyword>
<evidence type="ECO:0000256" key="6">
    <source>
        <dbReference type="SAM" id="MobiDB-lite"/>
    </source>
</evidence>
<dbReference type="InterPro" id="IPR050386">
    <property type="entry name" value="Glycosyl_hydrolase_5"/>
</dbReference>
<dbReference type="Pfam" id="PF00150">
    <property type="entry name" value="Cellulase"/>
    <property type="match status" value="1"/>
</dbReference>
<evidence type="ECO:0000256" key="3">
    <source>
        <dbReference type="ARBA" id="ARBA00023295"/>
    </source>
</evidence>
<feature type="domain" description="Glycoside hydrolase family 5" evidence="7">
    <location>
        <begin position="83"/>
        <end position="324"/>
    </location>
</feature>
<dbReference type="Gene3D" id="3.20.20.80">
    <property type="entry name" value="Glycosidases"/>
    <property type="match status" value="1"/>
</dbReference>
<keyword evidence="9" id="KW-1185">Reference proteome</keyword>
<evidence type="ECO:0000313" key="9">
    <source>
        <dbReference type="Proteomes" id="UP001165063"/>
    </source>
</evidence>
<dbReference type="GO" id="GO:0009251">
    <property type="term" value="P:glucan catabolic process"/>
    <property type="evidence" value="ECO:0007669"/>
    <property type="project" value="TreeGrafter"/>
</dbReference>
<dbReference type="PANTHER" id="PTHR31297">
    <property type="entry name" value="GLUCAN ENDO-1,6-BETA-GLUCOSIDASE B"/>
    <property type="match status" value="1"/>
</dbReference>
<feature type="compositionally biased region" description="Low complexity" evidence="6">
    <location>
        <begin position="9"/>
        <end position="19"/>
    </location>
</feature>
<dbReference type="AlphaFoldDB" id="A0A9W6T9X8"/>
<dbReference type="GO" id="GO:0009986">
    <property type="term" value="C:cell surface"/>
    <property type="evidence" value="ECO:0007669"/>
    <property type="project" value="TreeGrafter"/>
</dbReference>
<protein>
    <submittedName>
        <fullName evidence="8">Unnamed protein product</fullName>
    </submittedName>
</protein>
<evidence type="ECO:0000256" key="4">
    <source>
        <dbReference type="ARBA" id="ARBA00023316"/>
    </source>
</evidence>
<comment type="similarity">
    <text evidence="1 5">Belongs to the glycosyl hydrolase 5 (cellulase A) family.</text>
</comment>
<evidence type="ECO:0000313" key="8">
    <source>
        <dbReference type="EMBL" id="GME85748.1"/>
    </source>
</evidence>
<organism evidence="8 9">
    <name type="scientific">Ambrosiozyma monospora</name>
    <name type="common">Yeast</name>
    <name type="synonym">Endomycopsis monosporus</name>
    <dbReference type="NCBI Taxonomy" id="43982"/>
    <lineage>
        <taxon>Eukaryota</taxon>
        <taxon>Fungi</taxon>
        <taxon>Dikarya</taxon>
        <taxon>Ascomycota</taxon>
        <taxon>Saccharomycotina</taxon>
        <taxon>Pichiomycetes</taxon>
        <taxon>Pichiales</taxon>
        <taxon>Pichiaceae</taxon>
        <taxon>Ambrosiozyma</taxon>
    </lineage>
</organism>
<dbReference type="InterPro" id="IPR001547">
    <property type="entry name" value="Glyco_hydro_5"/>
</dbReference>
<dbReference type="GO" id="GO:0005737">
    <property type="term" value="C:cytoplasm"/>
    <property type="evidence" value="ECO:0007669"/>
    <property type="project" value="UniProtKB-ARBA"/>
</dbReference>
<dbReference type="SUPFAM" id="SSF51445">
    <property type="entry name" value="(Trans)glycosidases"/>
    <property type="match status" value="1"/>
</dbReference>
<dbReference type="EMBL" id="BSXU01018839">
    <property type="protein sequence ID" value="GME85748.1"/>
    <property type="molecule type" value="Genomic_DNA"/>
</dbReference>
<evidence type="ECO:0000256" key="5">
    <source>
        <dbReference type="RuleBase" id="RU361153"/>
    </source>
</evidence>
<dbReference type="GO" id="GO:0046557">
    <property type="term" value="F:glucan endo-1,6-beta-glucosidase activity"/>
    <property type="evidence" value="ECO:0007669"/>
    <property type="project" value="TreeGrafter"/>
</dbReference>